<evidence type="ECO:0000313" key="2">
    <source>
        <dbReference type="EMBL" id="KAK9420671.1"/>
    </source>
</evidence>
<name>A0ABR2V2D7_9PEZI</name>
<comment type="caution">
    <text evidence="2">The sequence shown here is derived from an EMBL/GenBank/DDBJ whole genome shotgun (WGS) entry which is preliminary data.</text>
</comment>
<feature type="compositionally biased region" description="Basic and acidic residues" evidence="1">
    <location>
        <begin position="607"/>
        <end position="617"/>
    </location>
</feature>
<feature type="region of interest" description="Disordered" evidence="1">
    <location>
        <begin position="372"/>
        <end position="407"/>
    </location>
</feature>
<protein>
    <submittedName>
        <fullName evidence="2">Uncharacterized protein</fullName>
    </submittedName>
</protein>
<feature type="compositionally biased region" description="Polar residues" evidence="1">
    <location>
        <begin position="307"/>
        <end position="322"/>
    </location>
</feature>
<feature type="compositionally biased region" description="Polar residues" evidence="1">
    <location>
        <begin position="23"/>
        <end position="46"/>
    </location>
</feature>
<feature type="compositionally biased region" description="Polar residues" evidence="1">
    <location>
        <begin position="62"/>
        <end position="73"/>
    </location>
</feature>
<organism evidence="2 3">
    <name type="scientific">Seiridium unicorne</name>
    <dbReference type="NCBI Taxonomy" id="138068"/>
    <lineage>
        <taxon>Eukaryota</taxon>
        <taxon>Fungi</taxon>
        <taxon>Dikarya</taxon>
        <taxon>Ascomycota</taxon>
        <taxon>Pezizomycotina</taxon>
        <taxon>Sordariomycetes</taxon>
        <taxon>Xylariomycetidae</taxon>
        <taxon>Amphisphaeriales</taxon>
        <taxon>Sporocadaceae</taxon>
        <taxon>Seiridium</taxon>
    </lineage>
</organism>
<evidence type="ECO:0000256" key="1">
    <source>
        <dbReference type="SAM" id="MobiDB-lite"/>
    </source>
</evidence>
<dbReference type="Proteomes" id="UP001408356">
    <property type="component" value="Unassembled WGS sequence"/>
</dbReference>
<feature type="compositionally biased region" description="Basic and acidic residues" evidence="1">
    <location>
        <begin position="190"/>
        <end position="200"/>
    </location>
</feature>
<feature type="region of interest" description="Disordered" evidence="1">
    <location>
        <begin position="1"/>
        <end position="46"/>
    </location>
</feature>
<keyword evidence="3" id="KW-1185">Reference proteome</keyword>
<feature type="region of interest" description="Disordered" evidence="1">
    <location>
        <begin position="276"/>
        <end position="322"/>
    </location>
</feature>
<sequence length="790" mass="87417">MLDDGGYSPFKSPKSILDPNAFQMHSPSRQASSNSPKRLPISQSLKTIPSVEKTNYALTNISGSRSLYSTPQKSHPLLSEADQSYNIKEQNVFRKPTERYAASVAGMRRSFEQVPGQPGSDNHTVAPRMPTESIFASRSQLVRGNTSRMEDARPEDELVKPSFSWASAISNVAADFAGASKTVGNNLHSSKSEHLPHKGPEPNPVRRTPTFLSRSNSSRSRVALMMKSRTFDAPISPESKPNDPLAATWNSGGHVPTRGDLEKEWKGFPHSNPIRPLLLCGSGAGSESEESSPGRPREKPHLASVDTLASSRRSKNFGTQTDLSFPSEVCVSPKNHTEPVHRNSKVADLRRLFDRSSPRSFISFTRRQRHTLPDIETKRSSSQQDELSAPSMSLVSTPSSQKTATPPALTTEISVNDFTCTFVDGQGQLESLPSSHTRKELEQLVADTPPPAAHESPIKDRINHFEHLHCRSQSDDTGLKTVPLAASLVSKKDLPISVAPNATENRRAVRNVWRRISQSLTQSFDGSHSQEHYHSSYQESSTSMDYGRTPPYHTIFPLLPARKSVPFMHRFSSSGTYNHIFSLDGANQSIPHVPDVDVFSNAGDGARSSKREGKSNEFTRATSHESGASHPVSLPPPDEIRKRGAQQNRERRKQEKKLEKQRKREERKRRIAQRKQEGYKSAERAASNAAESAKTKESKWGKQTDSGFMVREARLSSGDLVAPRPNRPGQVKNIVNFYKEKSSSFLRVASGGYYGGSKDQIDEASGVNEKTQKNRKGKGKETLSPSRVQD</sequence>
<dbReference type="EMBL" id="JARVKF010000223">
    <property type="protein sequence ID" value="KAK9420671.1"/>
    <property type="molecule type" value="Genomic_DNA"/>
</dbReference>
<feature type="compositionally biased region" description="Polar residues" evidence="1">
    <location>
        <begin position="380"/>
        <end position="404"/>
    </location>
</feature>
<feature type="region of interest" description="Disordered" evidence="1">
    <location>
        <begin position="523"/>
        <end position="544"/>
    </location>
</feature>
<feature type="region of interest" description="Disordered" evidence="1">
    <location>
        <begin position="751"/>
        <end position="790"/>
    </location>
</feature>
<gene>
    <name evidence="2" type="ORF">SUNI508_00762</name>
</gene>
<feature type="compositionally biased region" description="Basic and acidic residues" evidence="1">
    <location>
        <begin position="674"/>
        <end position="683"/>
    </location>
</feature>
<accession>A0ABR2V2D7</accession>
<feature type="compositionally biased region" description="Basic and acidic residues" evidence="1">
    <location>
        <begin position="638"/>
        <end position="664"/>
    </location>
</feature>
<feature type="compositionally biased region" description="Polar residues" evidence="1">
    <location>
        <begin position="210"/>
        <end position="220"/>
    </location>
</feature>
<feature type="region of interest" description="Disordered" evidence="1">
    <location>
        <begin position="184"/>
        <end position="260"/>
    </location>
</feature>
<evidence type="ECO:0000313" key="3">
    <source>
        <dbReference type="Proteomes" id="UP001408356"/>
    </source>
</evidence>
<feature type="region of interest" description="Disordered" evidence="1">
    <location>
        <begin position="62"/>
        <end position="82"/>
    </location>
</feature>
<proteinExistence type="predicted"/>
<feature type="region of interest" description="Disordered" evidence="1">
    <location>
        <begin position="594"/>
        <end position="709"/>
    </location>
</feature>
<feature type="compositionally biased region" description="Basic and acidic residues" evidence="1">
    <location>
        <begin position="693"/>
        <end position="702"/>
    </location>
</feature>
<reference evidence="2 3" key="1">
    <citation type="journal article" date="2024" name="J. Plant Pathol.">
        <title>Sequence and assembly of the genome of Seiridium unicorne, isolate CBS 538.82, causal agent of cypress canker disease.</title>
        <authorList>
            <person name="Scali E."/>
            <person name="Rocca G.D."/>
            <person name="Danti R."/>
            <person name="Garbelotto M."/>
            <person name="Barberini S."/>
            <person name="Baroncelli R."/>
            <person name="Emiliani G."/>
        </authorList>
    </citation>
    <scope>NUCLEOTIDE SEQUENCE [LARGE SCALE GENOMIC DNA]</scope>
    <source>
        <strain evidence="2 3">BM-138-508</strain>
    </source>
</reference>